<evidence type="ECO:0000313" key="3">
    <source>
        <dbReference type="Proteomes" id="UP000769157"/>
    </source>
</evidence>
<evidence type="ECO:0000313" key="2">
    <source>
        <dbReference type="EMBL" id="KAH3666250.1"/>
    </source>
</evidence>
<reference evidence="2" key="2">
    <citation type="submission" date="2021-01" db="EMBL/GenBank/DDBJ databases">
        <authorList>
            <person name="Schikora-Tamarit M.A."/>
        </authorList>
    </citation>
    <scope>NUCLEOTIDE SEQUENCE</scope>
    <source>
        <strain evidence="2">CBS6075</strain>
    </source>
</reference>
<organism evidence="2 3">
    <name type="scientific">Ogataea philodendri</name>
    <dbReference type="NCBI Taxonomy" id="1378263"/>
    <lineage>
        <taxon>Eukaryota</taxon>
        <taxon>Fungi</taxon>
        <taxon>Dikarya</taxon>
        <taxon>Ascomycota</taxon>
        <taxon>Saccharomycotina</taxon>
        <taxon>Pichiomycetes</taxon>
        <taxon>Pichiales</taxon>
        <taxon>Pichiaceae</taxon>
        <taxon>Ogataea</taxon>
    </lineage>
</organism>
<dbReference type="GeneID" id="70236404"/>
<accession>A0A9P8P743</accession>
<sequence length="94" mass="9839">MRFLDEEYDFLPAYRYISRTTSRNLAEEVEGEEGSAEPASCTAAEAAGGTGSRLAEEIVVAWRSAGTGLEFGTVAGQSSVADDTVGEVFGRGPG</sequence>
<keyword evidence="3" id="KW-1185">Reference proteome</keyword>
<dbReference type="Proteomes" id="UP000769157">
    <property type="component" value="Unassembled WGS sequence"/>
</dbReference>
<feature type="region of interest" description="Disordered" evidence="1">
    <location>
        <begin position="26"/>
        <end position="51"/>
    </location>
</feature>
<gene>
    <name evidence="2" type="ORF">OGAPHI_004439</name>
</gene>
<proteinExistence type="predicted"/>
<dbReference type="EMBL" id="JAEUBE010000295">
    <property type="protein sequence ID" value="KAH3666250.1"/>
    <property type="molecule type" value="Genomic_DNA"/>
</dbReference>
<reference evidence="2" key="1">
    <citation type="journal article" date="2021" name="Open Biol.">
        <title>Shared evolutionary footprints suggest mitochondrial oxidative damage underlies multiple complex I losses in fungi.</title>
        <authorList>
            <person name="Schikora-Tamarit M.A."/>
            <person name="Marcet-Houben M."/>
            <person name="Nosek J."/>
            <person name="Gabaldon T."/>
        </authorList>
    </citation>
    <scope>NUCLEOTIDE SEQUENCE</scope>
    <source>
        <strain evidence="2">CBS6075</strain>
    </source>
</reference>
<dbReference type="RefSeq" id="XP_046061454.1">
    <property type="nucleotide sequence ID" value="XM_046205518.1"/>
</dbReference>
<protein>
    <submittedName>
        <fullName evidence="2">Uncharacterized protein</fullName>
    </submittedName>
</protein>
<dbReference type="AlphaFoldDB" id="A0A9P8P743"/>
<comment type="caution">
    <text evidence="2">The sequence shown here is derived from an EMBL/GenBank/DDBJ whole genome shotgun (WGS) entry which is preliminary data.</text>
</comment>
<name>A0A9P8P743_9ASCO</name>
<evidence type="ECO:0000256" key="1">
    <source>
        <dbReference type="SAM" id="MobiDB-lite"/>
    </source>
</evidence>
<feature type="compositionally biased region" description="Low complexity" evidence="1">
    <location>
        <begin position="36"/>
        <end position="47"/>
    </location>
</feature>